<evidence type="ECO:0000313" key="2">
    <source>
        <dbReference type="EMBL" id="KAG0250698.1"/>
    </source>
</evidence>
<protein>
    <submittedName>
        <fullName evidence="2">Uncharacterized protein</fullName>
    </submittedName>
</protein>
<dbReference type="InterPro" id="IPR021109">
    <property type="entry name" value="Peptidase_aspartic_dom_sf"/>
</dbReference>
<reference evidence="2" key="1">
    <citation type="journal article" date="2020" name="Fungal Divers.">
        <title>Resolving the Mortierellaceae phylogeny through synthesis of multi-gene phylogenetics and phylogenomics.</title>
        <authorList>
            <person name="Vandepol N."/>
            <person name="Liber J."/>
            <person name="Desiro A."/>
            <person name="Na H."/>
            <person name="Kennedy M."/>
            <person name="Barry K."/>
            <person name="Grigoriev I.V."/>
            <person name="Miller A.N."/>
            <person name="O'Donnell K."/>
            <person name="Stajich J.E."/>
            <person name="Bonito G."/>
        </authorList>
    </citation>
    <scope>NUCLEOTIDE SEQUENCE</scope>
    <source>
        <strain evidence="2">BC1065</strain>
    </source>
</reference>
<keyword evidence="3" id="KW-1185">Reference proteome</keyword>
<dbReference type="AlphaFoldDB" id="A0A9P6TXW1"/>
<feature type="transmembrane region" description="Helical" evidence="1">
    <location>
        <begin position="64"/>
        <end position="83"/>
    </location>
</feature>
<proteinExistence type="predicted"/>
<organism evidence="2 3">
    <name type="scientific">Actinomortierella ambigua</name>
    <dbReference type="NCBI Taxonomy" id="1343610"/>
    <lineage>
        <taxon>Eukaryota</taxon>
        <taxon>Fungi</taxon>
        <taxon>Fungi incertae sedis</taxon>
        <taxon>Mucoromycota</taxon>
        <taxon>Mortierellomycotina</taxon>
        <taxon>Mortierellomycetes</taxon>
        <taxon>Mortierellales</taxon>
        <taxon>Mortierellaceae</taxon>
        <taxon>Actinomortierella</taxon>
    </lineage>
</organism>
<comment type="caution">
    <text evidence="2">The sequence shown here is derived from an EMBL/GenBank/DDBJ whole genome shotgun (WGS) entry which is preliminary data.</text>
</comment>
<dbReference type="EMBL" id="JAAAJB010000829">
    <property type="protein sequence ID" value="KAG0250698.1"/>
    <property type="molecule type" value="Genomic_DNA"/>
</dbReference>
<keyword evidence="1" id="KW-0812">Transmembrane</keyword>
<evidence type="ECO:0000313" key="3">
    <source>
        <dbReference type="Proteomes" id="UP000807716"/>
    </source>
</evidence>
<accession>A0A9P6TXW1</accession>
<evidence type="ECO:0000256" key="1">
    <source>
        <dbReference type="SAM" id="Phobius"/>
    </source>
</evidence>
<dbReference type="Proteomes" id="UP000807716">
    <property type="component" value="Unassembled WGS sequence"/>
</dbReference>
<sequence length="84" mass="8939">MACPAGDLFIKNQCVIFDYGKQKVGLAQKVEMTPSGVGLNSRNAAGMDRRSLLQNALSRGWRNAVITVATGVLVAGGGMLNWIM</sequence>
<name>A0A9P6TXW1_9FUNG</name>
<keyword evidence="1" id="KW-1133">Transmembrane helix</keyword>
<dbReference type="SUPFAM" id="SSF50630">
    <property type="entry name" value="Acid proteases"/>
    <property type="match status" value="1"/>
</dbReference>
<keyword evidence="1" id="KW-0472">Membrane</keyword>
<gene>
    <name evidence="2" type="ORF">DFQ27_009240</name>
</gene>